<proteinExistence type="predicted"/>
<dbReference type="Pfam" id="PF24764">
    <property type="entry name" value="rva_4"/>
    <property type="match status" value="1"/>
</dbReference>
<evidence type="ECO:0000256" key="1">
    <source>
        <dbReference type="ARBA" id="ARBA00022884"/>
    </source>
</evidence>
<dbReference type="InterPro" id="IPR001584">
    <property type="entry name" value="Integrase_cat-core"/>
</dbReference>
<dbReference type="SUPFAM" id="SSF53098">
    <property type="entry name" value="Ribonuclease H-like"/>
    <property type="match status" value="1"/>
</dbReference>
<evidence type="ECO:0000259" key="2">
    <source>
        <dbReference type="PROSITE" id="PS50994"/>
    </source>
</evidence>
<protein>
    <recommendedName>
        <fullName evidence="2">Integrase catalytic domain-containing protein</fullName>
    </recommendedName>
</protein>
<keyword evidence="4" id="KW-1185">Reference proteome</keyword>
<gene>
    <name evidence="3" type="ORF">MCHLO_00212</name>
</gene>
<sequence>ILQRAVPIWEPLVGEIGSEAWRDASGDALGALFVDLERTMAIATKREHSQLHFFKPVLIRRTGRRGRPRKVINRDWLADAVSNQRNIGLQTLANHLGVDRKTLRTTIKEYGLHNGFAELSDDALDDITRTFKQAKPSSGLRYLLGHLRAMGLKVQKERVRLSLRRVDGLGQALRQRHTITRREYVSPRPNAKWHMDGHHKLIRWGIVIHGFVDGYDRVRTGLHASSNNKSSTVLRVFLDAVRKHGVPSRVRGDRGGENVKVSVWMIKHHGPRRGSFSWGLSTRNTPIERFWVEVGSQVDARFLGRTTEGMYADDIHRIHPDILAEYGDADIPEIDAAIEAAQEPEIRHKAVKTPRAQQPFDSREGQDMFDQILCQVQQDQVIPFGFGVNPQEWEHFEAYGEMESLKVGKRVQHIQLPRTVWWPRAVAWAQALGTMIEIQELGYE</sequence>
<feature type="domain" description="Integrase catalytic" evidence="2">
    <location>
        <begin position="185"/>
        <end position="367"/>
    </location>
</feature>
<dbReference type="InterPro" id="IPR012337">
    <property type="entry name" value="RNaseH-like_sf"/>
</dbReference>
<accession>A0ABQ0KUB8</accession>
<dbReference type="PROSITE" id="PS50994">
    <property type="entry name" value="INTEGRASE"/>
    <property type="match status" value="1"/>
</dbReference>
<feature type="non-terminal residue" evidence="3">
    <location>
        <position position="1"/>
    </location>
</feature>
<dbReference type="Gene3D" id="3.30.420.10">
    <property type="entry name" value="Ribonuclease H-like superfamily/Ribonuclease H"/>
    <property type="match status" value="1"/>
</dbReference>
<dbReference type="Proteomes" id="UP000815677">
    <property type="component" value="Unassembled WGS sequence"/>
</dbReference>
<dbReference type="EMBL" id="DF838031">
    <property type="protein sequence ID" value="GAT42499.1"/>
    <property type="molecule type" value="Genomic_DNA"/>
</dbReference>
<dbReference type="PANTHER" id="PTHR46791:SF5">
    <property type="entry name" value="CLR5 DOMAIN-CONTAINING PROTEIN-RELATED"/>
    <property type="match status" value="1"/>
</dbReference>
<dbReference type="InterPro" id="IPR058913">
    <property type="entry name" value="Integrase_dom_put"/>
</dbReference>
<name>A0ABQ0KUB8_MYCCL</name>
<dbReference type="PANTHER" id="PTHR46791">
    <property type="entry name" value="EXPRESSED PROTEIN"/>
    <property type="match status" value="1"/>
</dbReference>
<evidence type="ECO:0000313" key="3">
    <source>
        <dbReference type="EMBL" id="GAT42499.1"/>
    </source>
</evidence>
<keyword evidence="1" id="KW-0694">RNA-binding</keyword>
<evidence type="ECO:0000313" key="4">
    <source>
        <dbReference type="Proteomes" id="UP000815677"/>
    </source>
</evidence>
<dbReference type="InterPro" id="IPR036397">
    <property type="entry name" value="RNaseH_sf"/>
</dbReference>
<reference evidence="3" key="1">
    <citation type="submission" date="2014-09" db="EMBL/GenBank/DDBJ databases">
        <title>Genome sequence of the luminous mushroom Mycena chlorophos for searching fungal bioluminescence genes.</title>
        <authorList>
            <person name="Tanaka Y."/>
            <person name="Kasuga D."/>
            <person name="Oba Y."/>
            <person name="Hase S."/>
            <person name="Sato K."/>
            <person name="Oba Y."/>
            <person name="Sakakibara Y."/>
        </authorList>
    </citation>
    <scope>NUCLEOTIDE SEQUENCE</scope>
</reference>
<organism evidence="3 4">
    <name type="scientific">Mycena chlorophos</name>
    <name type="common">Agaric fungus</name>
    <name type="synonym">Agaricus chlorophos</name>
    <dbReference type="NCBI Taxonomy" id="658473"/>
    <lineage>
        <taxon>Eukaryota</taxon>
        <taxon>Fungi</taxon>
        <taxon>Dikarya</taxon>
        <taxon>Basidiomycota</taxon>
        <taxon>Agaricomycotina</taxon>
        <taxon>Agaricomycetes</taxon>
        <taxon>Agaricomycetidae</taxon>
        <taxon>Agaricales</taxon>
        <taxon>Marasmiineae</taxon>
        <taxon>Mycenaceae</taxon>
        <taxon>Mycena</taxon>
    </lineage>
</organism>